<evidence type="ECO:0000259" key="14">
    <source>
        <dbReference type="Pfam" id="PF01113"/>
    </source>
</evidence>
<dbReference type="PANTHER" id="PTHR20836:SF0">
    <property type="entry name" value="4-HYDROXY-TETRAHYDRODIPICOLINATE REDUCTASE 1, CHLOROPLASTIC-RELATED"/>
    <property type="match status" value="1"/>
</dbReference>
<keyword evidence="3 13" id="KW-0028">Amino-acid biosynthesis</keyword>
<evidence type="ECO:0000256" key="9">
    <source>
        <dbReference type="ARBA" id="ARBA00037922"/>
    </source>
</evidence>
<dbReference type="NCBIfam" id="TIGR00036">
    <property type="entry name" value="dapB"/>
    <property type="match status" value="1"/>
</dbReference>
<evidence type="ECO:0000256" key="5">
    <source>
        <dbReference type="ARBA" id="ARBA00022915"/>
    </source>
</evidence>
<dbReference type="Gene3D" id="3.30.360.10">
    <property type="entry name" value="Dihydrodipicolinate Reductase, domain 2"/>
    <property type="match status" value="1"/>
</dbReference>
<dbReference type="PIRSF" id="PIRSF000161">
    <property type="entry name" value="DHPR"/>
    <property type="match status" value="1"/>
</dbReference>
<keyword evidence="7 13" id="KW-0520">NAD</keyword>
<evidence type="ECO:0000256" key="4">
    <source>
        <dbReference type="ARBA" id="ARBA00022857"/>
    </source>
</evidence>
<dbReference type="SUPFAM" id="SSF51735">
    <property type="entry name" value="NAD(P)-binding Rossmann-fold domains"/>
    <property type="match status" value="1"/>
</dbReference>
<dbReference type="EMBL" id="JAMQPV010000001">
    <property type="protein sequence ID" value="MCW7461700.1"/>
    <property type="molecule type" value="Genomic_DNA"/>
</dbReference>
<evidence type="ECO:0000313" key="16">
    <source>
        <dbReference type="EMBL" id="MCW7461700.1"/>
    </source>
</evidence>
<feature type="binding site" evidence="13">
    <location>
        <begin position="153"/>
        <end position="154"/>
    </location>
    <ligand>
        <name>(S)-2,3,4,5-tetrahydrodipicolinate</name>
        <dbReference type="ChEBI" id="CHEBI:16845"/>
    </ligand>
</feature>
<feature type="domain" description="Dihydrodipicolinate reductase N-terminal" evidence="14">
    <location>
        <begin position="1"/>
        <end position="113"/>
    </location>
</feature>
<evidence type="ECO:0000256" key="12">
    <source>
        <dbReference type="ARBA" id="ARBA00049396"/>
    </source>
</evidence>
<comment type="function">
    <text evidence="13">Catalyzes the conversion of 4-hydroxy-tetrahydrodipicolinate (HTPA) to tetrahydrodipicolinate.</text>
</comment>
<dbReference type="Proteomes" id="UP001209737">
    <property type="component" value="Unassembled WGS sequence"/>
</dbReference>
<dbReference type="CDD" id="cd02274">
    <property type="entry name" value="DHDPR_N"/>
    <property type="match status" value="1"/>
</dbReference>
<comment type="catalytic activity">
    <reaction evidence="12 13">
        <text>(S)-2,3,4,5-tetrahydrodipicolinate + NAD(+) + H2O = (2S,4S)-4-hydroxy-2,3,4,5-tetrahydrodipicolinate + NADH + H(+)</text>
        <dbReference type="Rhea" id="RHEA:35323"/>
        <dbReference type="ChEBI" id="CHEBI:15377"/>
        <dbReference type="ChEBI" id="CHEBI:15378"/>
        <dbReference type="ChEBI" id="CHEBI:16845"/>
        <dbReference type="ChEBI" id="CHEBI:57540"/>
        <dbReference type="ChEBI" id="CHEBI:57945"/>
        <dbReference type="ChEBI" id="CHEBI:67139"/>
        <dbReference type="EC" id="1.17.1.8"/>
    </reaction>
</comment>
<dbReference type="PANTHER" id="PTHR20836">
    <property type="entry name" value="DIHYDRODIPICOLINATE REDUCTASE"/>
    <property type="match status" value="1"/>
</dbReference>
<evidence type="ECO:0000256" key="8">
    <source>
        <dbReference type="ARBA" id="ARBA00023154"/>
    </source>
</evidence>
<feature type="active site" description="Proton donor" evidence="13">
    <location>
        <position position="147"/>
    </location>
</feature>
<comment type="caution">
    <text evidence="16">The sequence shown here is derived from an EMBL/GenBank/DDBJ whole genome shotgun (WGS) entry which is preliminary data.</text>
</comment>
<feature type="binding site" evidence="13">
    <location>
        <position position="144"/>
    </location>
    <ligand>
        <name>(S)-2,3,4,5-tetrahydrodipicolinate</name>
        <dbReference type="ChEBI" id="CHEBI:16845"/>
    </ligand>
</feature>
<keyword evidence="8 13" id="KW-0457">Lysine biosynthesis</keyword>
<dbReference type="InterPro" id="IPR022663">
    <property type="entry name" value="DapB_C"/>
</dbReference>
<dbReference type="PROSITE" id="PS01298">
    <property type="entry name" value="DAPB"/>
    <property type="match status" value="1"/>
</dbReference>
<comment type="caution">
    <text evidence="13">Lacks conserved residue(s) required for the propagation of feature annotation.</text>
</comment>
<dbReference type="Gene3D" id="3.40.50.720">
    <property type="entry name" value="NAD(P)-binding Rossmann-like Domain"/>
    <property type="match status" value="1"/>
</dbReference>
<comment type="similarity">
    <text evidence="1 13">Belongs to the DapB family.</text>
</comment>
<dbReference type="SUPFAM" id="SSF55347">
    <property type="entry name" value="Glyceraldehyde-3-phosphate dehydrogenase-like, C-terminal domain"/>
    <property type="match status" value="1"/>
</dbReference>
<comment type="subunit">
    <text evidence="13">Homotetramer.</text>
</comment>
<reference evidence="16 17" key="1">
    <citation type="submission" date="2022-06" db="EMBL/GenBank/DDBJ databases">
        <title>Leptospira isolates from biofilms formed at urban environments.</title>
        <authorList>
            <person name="Ribeiro P.S."/>
            <person name="Sousa T."/>
            <person name="Carvalho N."/>
            <person name="Aburjaile F."/>
            <person name="Neves F."/>
            <person name="Oliveira D."/>
            <person name="Blanco L."/>
            <person name="Lima J."/>
            <person name="Costa F."/>
            <person name="Brenig B."/>
            <person name="Soares S."/>
            <person name="Ramos R."/>
            <person name="Goes-Neto A."/>
            <person name="Matiuzzi M."/>
            <person name="Azevedo V."/>
            <person name="Ristow P."/>
        </authorList>
    </citation>
    <scope>NUCLEOTIDE SEQUENCE [LARGE SCALE GENOMIC DNA]</scope>
    <source>
        <strain evidence="16 17">VSF25</strain>
    </source>
</reference>
<keyword evidence="6 13" id="KW-0560">Oxidoreductase</keyword>
<name>A0ABT3LVF9_9LEPT</name>
<comment type="catalytic activity">
    <reaction evidence="11 13">
        <text>(S)-2,3,4,5-tetrahydrodipicolinate + NADP(+) + H2O = (2S,4S)-4-hydroxy-2,3,4,5-tetrahydrodipicolinate + NADPH + H(+)</text>
        <dbReference type="Rhea" id="RHEA:35331"/>
        <dbReference type="ChEBI" id="CHEBI:15377"/>
        <dbReference type="ChEBI" id="CHEBI:15378"/>
        <dbReference type="ChEBI" id="CHEBI:16845"/>
        <dbReference type="ChEBI" id="CHEBI:57783"/>
        <dbReference type="ChEBI" id="CHEBI:58349"/>
        <dbReference type="ChEBI" id="CHEBI:67139"/>
        <dbReference type="EC" id="1.17.1.8"/>
    </reaction>
</comment>
<dbReference type="EC" id="1.17.1.8" evidence="10 13"/>
<comment type="subcellular location">
    <subcellularLocation>
        <location evidence="13">Cytoplasm</location>
    </subcellularLocation>
</comment>
<dbReference type="InterPro" id="IPR000846">
    <property type="entry name" value="DapB_N"/>
</dbReference>
<dbReference type="Pfam" id="PF05173">
    <property type="entry name" value="DapB_C"/>
    <property type="match status" value="1"/>
</dbReference>
<evidence type="ECO:0000256" key="1">
    <source>
        <dbReference type="ARBA" id="ARBA00006642"/>
    </source>
</evidence>
<evidence type="ECO:0000259" key="15">
    <source>
        <dbReference type="Pfam" id="PF05173"/>
    </source>
</evidence>
<dbReference type="HAMAP" id="MF_00102">
    <property type="entry name" value="DapB"/>
    <property type="match status" value="1"/>
</dbReference>
<accession>A0ABT3LVF9</accession>
<sequence length="253" mass="27810">MGKAIIQVLSLSKKSVLSAAVVREGAIYAGFDSGNHAGIKETGILLSSDLQKANEDSDVLIDFSTHTGFESILNTALKNHKPLVIGTTGLTDSDKTLIKSASETIPIVFSPNMSVGVNLLFKLTEIAAKVLHEDFDIEVLDIHHRHKKDAPSGTAMYLKEVLLEASKRSEENVIYGRHGMYPERDQKEIAMHTMRAGEVVGEHTVYFFSPEERIEITHRAQDRKTFASGAVKAAEFLHGKSKGLYNMFDVLGI</sequence>
<feature type="binding site" evidence="13">
    <location>
        <position position="32"/>
    </location>
    <ligand>
        <name>NAD(+)</name>
        <dbReference type="ChEBI" id="CHEBI:57540"/>
    </ligand>
</feature>
<proteinExistence type="inferred from homology"/>
<evidence type="ECO:0000256" key="2">
    <source>
        <dbReference type="ARBA" id="ARBA00022490"/>
    </source>
</evidence>
<dbReference type="InterPro" id="IPR036291">
    <property type="entry name" value="NAD(P)-bd_dom_sf"/>
</dbReference>
<protein>
    <recommendedName>
        <fullName evidence="10 13">4-hydroxy-tetrahydrodipicolinate reductase</fullName>
        <shortName evidence="13">HTPA reductase</shortName>
        <ecNumber evidence="10 13">1.17.1.8</ecNumber>
    </recommendedName>
</protein>
<dbReference type="GO" id="GO:0008839">
    <property type="term" value="F:4-hydroxy-tetrahydrodipicolinate reductase"/>
    <property type="evidence" value="ECO:0007669"/>
    <property type="project" value="UniProtKB-EC"/>
</dbReference>
<dbReference type="InterPro" id="IPR023940">
    <property type="entry name" value="DHDPR_bac"/>
</dbReference>
<evidence type="ECO:0000256" key="6">
    <source>
        <dbReference type="ARBA" id="ARBA00023002"/>
    </source>
</evidence>
<comment type="caution">
    <text evidence="13">Was originally thought to be a dihydrodipicolinate reductase (DHDPR), catalyzing the conversion of dihydrodipicolinate to tetrahydrodipicolinate. However, it was shown in E.coli that the substrate of the enzymatic reaction is not dihydrodipicolinate (DHDP) but in fact (2S,4S)-4-hydroxy-2,3,4,5-tetrahydrodipicolinic acid (HTPA), the product released by the DapA-catalyzed reaction.</text>
</comment>
<evidence type="ECO:0000256" key="7">
    <source>
        <dbReference type="ARBA" id="ARBA00023027"/>
    </source>
</evidence>
<feature type="binding site" evidence="13">
    <location>
        <begin position="86"/>
        <end position="88"/>
    </location>
    <ligand>
        <name>NAD(+)</name>
        <dbReference type="ChEBI" id="CHEBI:57540"/>
    </ligand>
</feature>
<evidence type="ECO:0000256" key="13">
    <source>
        <dbReference type="HAMAP-Rule" id="MF_00102"/>
    </source>
</evidence>
<feature type="domain" description="Dihydrodipicolinate reductase C-terminal" evidence="15">
    <location>
        <begin position="116"/>
        <end position="251"/>
    </location>
</feature>
<organism evidence="16 17">
    <name type="scientific">Leptospira limi</name>
    <dbReference type="NCBI Taxonomy" id="2950023"/>
    <lineage>
        <taxon>Bacteria</taxon>
        <taxon>Pseudomonadati</taxon>
        <taxon>Spirochaetota</taxon>
        <taxon>Spirochaetia</taxon>
        <taxon>Leptospirales</taxon>
        <taxon>Leptospiraceae</taxon>
        <taxon>Leptospira</taxon>
    </lineage>
</organism>
<dbReference type="InterPro" id="IPR022664">
    <property type="entry name" value="DapB_N_CS"/>
</dbReference>
<evidence type="ECO:0000313" key="17">
    <source>
        <dbReference type="Proteomes" id="UP001209737"/>
    </source>
</evidence>
<keyword evidence="5 13" id="KW-0220">Diaminopimelate biosynthesis</keyword>
<comment type="pathway">
    <text evidence="9 13">Amino-acid biosynthesis; L-lysine biosynthesis via DAP pathway; (S)-tetrahydrodipicolinate from L-aspartate: step 4/4.</text>
</comment>
<keyword evidence="17" id="KW-1185">Reference proteome</keyword>
<feature type="binding site" evidence="13">
    <location>
        <begin position="110"/>
        <end position="113"/>
    </location>
    <ligand>
        <name>NAD(+)</name>
        <dbReference type="ChEBI" id="CHEBI:57540"/>
    </ligand>
</feature>
<feature type="active site" description="Proton donor/acceptor" evidence="13">
    <location>
        <position position="143"/>
    </location>
</feature>
<keyword evidence="4 13" id="KW-0521">NADP</keyword>
<evidence type="ECO:0000256" key="3">
    <source>
        <dbReference type="ARBA" id="ARBA00022605"/>
    </source>
</evidence>
<evidence type="ECO:0000256" key="10">
    <source>
        <dbReference type="ARBA" id="ARBA00038983"/>
    </source>
</evidence>
<keyword evidence="2 13" id="KW-0963">Cytoplasm</keyword>
<dbReference type="Pfam" id="PF01113">
    <property type="entry name" value="DapB_N"/>
    <property type="match status" value="1"/>
</dbReference>
<gene>
    <name evidence="13 16" type="primary">dapB</name>
    <name evidence="16" type="ORF">ND812_06325</name>
</gene>
<evidence type="ECO:0000256" key="11">
    <source>
        <dbReference type="ARBA" id="ARBA00049080"/>
    </source>
</evidence>